<gene>
    <name evidence="3" type="ORF">O181_036400</name>
</gene>
<feature type="compositionally biased region" description="Polar residues" evidence="1">
    <location>
        <begin position="357"/>
        <end position="373"/>
    </location>
</feature>
<feature type="region of interest" description="Disordered" evidence="1">
    <location>
        <begin position="63"/>
        <end position="119"/>
    </location>
</feature>
<reference evidence="3" key="1">
    <citation type="submission" date="2021-03" db="EMBL/GenBank/DDBJ databases">
        <title>Draft genome sequence of rust myrtle Austropuccinia psidii MF-1, a brazilian biotype.</title>
        <authorList>
            <person name="Quecine M.C."/>
            <person name="Pachon D.M.R."/>
            <person name="Bonatelli M.L."/>
            <person name="Correr F.H."/>
            <person name="Franceschini L.M."/>
            <person name="Leite T.F."/>
            <person name="Margarido G.R.A."/>
            <person name="Almeida C.A."/>
            <person name="Ferrarezi J.A."/>
            <person name="Labate C.A."/>
        </authorList>
    </citation>
    <scope>NUCLEOTIDE SEQUENCE</scope>
    <source>
        <strain evidence="3">MF-1</strain>
    </source>
</reference>
<name>A0A9Q3D8W8_9BASI</name>
<feature type="region of interest" description="Disordered" evidence="1">
    <location>
        <begin position="213"/>
        <end position="234"/>
    </location>
</feature>
<comment type="caution">
    <text evidence="3">The sequence shown here is derived from an EMBL/GenBank/DDBJ whole genome shotgun (WGS) entry which is preliminary data.</text>
</comment>
<feature type="region of interest" description="Disordered" evidence="1">
    <location>
        <begin position="311"/>
        <end position="403"/>
    </location>
</feature>
<feature type="compositionally biased region" description="Polar residues" evidence="1">
    <location>
        <begin position="224"/>
        <end position="234"/>
    </location>
</feature>
<feature type="chain" id="PRO_5040204349" evidence="2">
    <location>
        <begin position="20"/>
        <end position="822"/>
    </location>
</feature>
<protein>
    <submittedName>
        <fullName evidence="3">Uncharacterized protein</fullName>
    </submittedName>
</protein>
<dbReference type="AlphaFoldDB" id="A0A9Q3D8W8"/>
<evidence type="ECO:0000256" key="1">
    <source>
        <dbReference type="SAM" id="MobiDB-lite"/>
    </source>
</evidence>
<proteinExistence type="predicted"/>
<evidence type="ECO:0000313" key="4">
    <source>
        <dbReference type="Proteomes" id="UP000765509"/>
    </source>
</evidence>
<accession>A0A9Q3D8W8</accession>
<feature type="compositionally biased region" description="Polar residues" evidence="1">
    <location>
        <begin position="67"/>
        <end position="108"/>
    </location>
</feature>
<keyword evidence="4" id="KW-1185">Reference proteome</keyword>
<dbReference type="Proteomes" id="UP000765509">
    <property type="component" value="Unassembled WGS sequence"/>
</dbReference>
<organism evidence="3 4">
    <name type="scientific">Austropuccinia psidii MF-1</name>
    <dbReference type="NCBI Taxonomy" id="1389203"/>
    <lineage>
        <taxon>Eukaryota</taxon>
        <taxon>Fungi</taxon>
        <taxon>Dikarya</taxon>
        <taxon>Basidiomycota</taxon>
        <taxon>Pucciniomycotina</taxon>
        <taxon>Pucciniomycetes</taxon>
        <taxon>Pucciniales</taxon>
        <taxon>Sphaerophragmiaceae</taxon>
        <taxon>Austropuccinia</taxon>
    </lineage>
</organism>
<keyword evidence="2" id="KW-0732">Signal</keyword>
<evidence type="ECO:0000256" key="2">
    <source>
        <dbReference type="SAM" id="SignalP"/>
    </source>
</evidence>
<feature type="compositionally biased region" description="Basic and acidic residues" evidence="1">
    <location>
        <begin position="374"/>
        <end position="383"/>
    </location>
</feature>
<evidence type="ECO:0000313" key="3">
    <source>
        <dbReference type="EMBL" id="MBW0496685.1"/>
    </source>
</evidence>
<dbReference type="EMBL" id="AVOT02013767">
    <property type="protein sequence ID" value="MBW0496685.1"/>
    <property type="molecule type" value="Genomic_DNA"/>
</dbReference>
<feature type="signal peptide" evidence="2">
    <location>
        <begin position="1"/>
        <end position="19"/>
    </location>
</feature>
<sequence length="822" mass="92638">MSLLSSFLPALLLFNLIRAIPLENIVFSNQIRRGIRSGSQPSSPHHDHELLYCVESPDATLRLGPPSSHTPSFHNLPPQYNSLHQLDPSGPNTELSLGNIPSSSQSHSKGSEPPSLPFENRSAFNHFHRSCFVPYQRSSKKSLDRWNWVLPLTNQAAPVHGKNCNNELSSQPFWVTSLEAREGILKDNSALELDLSDYLFSASKKQGEEITATISPEDDRGKKQNSGEPSCVLQSRNQAQMHVPELAQAADHQELLAWSSTSEDGKTTAPGELNEARENVQSFVRPRGWPSGGRQAYPKVLVSVSEYGHGIATPHSSKNSRKTAIGQMEPHKKSANKPLSVQPKRMKTARDRAGTAKTKSVSAPDQTDTSVRLSNDRGKKVVEQVDSDEETSSSEDNLKEKGNECLEERRRRAVVSLYKVAAEREAQSLGEVHIANFLASMHVMLESQNKDFKVVRRISNFIKTSLVQIGLHAQLYKKIGTTGRRTLKSVRQEGFDFLKYFWKLLLTNEGDPHSPFNGIERKVDISKLLQTAKERLQNKKNGSKPEAPAWAATIAFVRVHWDDHKWTRRQQLIINNNVLLLGFECNMNVAPLIEGRALRPENLVSKRRSVNLFRNAQRSSVLYFEHLWEKAVSNGYCLSLRDFLNEISGSSRKRVSPLTKLCPEIIEKRIAYVVVASFVHIQLYVFFKKREQFSAANSSLKNKVFDILKQFWRLVLFKKWVKHHYPEFGDINVKPHVLKARKQLANPGGHLSASNVACWHGTEICLQFFWNQILGKAEKVFMNRKMTLLAGKGIQDIAGGKFHPENNMGSEEKLLLSSLFSS</sequence>